<keyword evidence="2" id="KW-1185">Reference proteome</keyword>
<reference evidence="1 2" key="1">
    <citation type="journal article" date="2013" name="Nature">
        <title>Anaerobic oxidation of methane coupled to nitrate reduction in a novel archaeal lineage.</title>
        <authorList>
            <person name="Haroon M.F."/>
            <person name="Hu S."/>
            <person name="Shi Y."/>
            <person name="Imelfort M."/>
            <person name="Keller J."/>
            <person name="Hugenholtz P."/>
            <person name="Yuan Z."/>
            <person name="Tyson G.W."/>
        </authorList>
    </citation>
    <scope>NUCLEOTIDE SEQUENCE [LARGE SCALE GENOMIC DNA]</scope>
    <source>
        <strain evidence="1 2">ANME-2d</strain>
    </source>
</reference>
<sequence>MTTSPLDAVFDKAQHKLSRDAFHDWLCRAYGVMSEALANPGVYSERNTVQILRNAITELSVEYAKKEEVE</sequence>
<dbReference type="AlphaFoldDB" id="A0A062VD93"/>
<organism evidence="1 2">
    <name type="scientific">Candidatus Methanoperedens nitratireducens</name>
    <dbReference type="NCBI Taxonomy" id="1392998"/>
    <lineage>
        <taxon>Archaea</taxon>
        <taxon>Methanobacteriati</taxon>
        <taxon>Methanobacteriota</taxon>
        <taxon>Stenosarchaea group</taxon>
        <taxon>Methanomicrobia</taxon>
        <taxon>Methanosarcinales</taxon>
        <taxon>ANME-2 cluster</taxon>
        <taxon>Candidatus Methanoperedentaceae</taxon>
        <taxon>Candidatus Methanoperedens</taxon>
    </lineage>
</organism>
<name>A0A062VD93_9EURY</name>
<accession>A0A062VD93</accession>
<dbReference type="RefSeq" id="WP_048089117.1">
    <property type="nucleotide sequence ID" value="NZ_JMIY01000001.1"/>
</dbReference>
<evidence type="ECO:0000313" key="1">
    <source>
        <dbReference type="EMBL" id="KCZ73634.1"/>
    </source>
</evidence>
<evidence type="ECO:0000313" key="2">
    <source>
        <dbReference type="Proteomes" id="UP000027153"/>
    </source>
</evidence>
<gene>
    <name evidence="1" type="ORF">ANME2D_00706</name>
</gene>
<protein>
    <submittedName>
        <fullName evidence="1">Uncharacterized protein</fullName>
    </submittedName>
</protein>
<dbReference type="Proteomes" id="UP000027153">
    <property type="component" value="Unassembled WGS sequence"/>
</dbReference>
<dbReference type="EMBL" id="JMIY01000001">
    <property type="protein sequence ID" value="KCZ73634.1"/>
    <property type="molecule type" value="Genomic_DNA"/>
</dbReference>
<proteinExistence type="predicted"/>
<comment type="caution">
    <text evidence="1">The sequence shown here is derived from an EMBL/GenBank/DDBJ whole genome shotgun (WGS) entry which is preliminary data.</text>
</comment>